<reference evidence="8" key="1">
    <citation type="submission" date="2023-03" db="EMBL/GenBank/DDBJ databases">
        <authorList>
            <person name="Steffen K."/>
            <person name="Cardenas P."/>
        </authorList>
    </citation>
    <scope>NUCLEOTIDE SEQUENCE</scope>
</reference>
<evidence type="ECO:0000256" key="6">
    <source>
        <dbReference type="SAM" id="MobiDB-lite"/>
    </source>
</evidence>
<comment type="similarity">
    <text evidence="2">Belongs to the Asterix family.</text>
</comment>
<feature type="compositionally biased region" description="Polar residues" evidence="6">
    <location>
        <begin position="1"/>
        <end position="11"/>
    </location>
</feature>
<dbReference type="GO" id="GO:0005789">
    <property type="term" value="C:endoplasmic reticulum membrane"/>
    <property type="evidence" value="ECO:0007669"/>
    <property type="project" value="InterPro"/>
</dbReference>
<keyword evidence="4 7" id="KW-1133">Transmembrane helix</keyword>
<evidence type="ECO:0000313" key="9">
    <source>
        <dbReference type="Proteomes" id="UP001174909"/>
    </source>
</evidence>
<dbReference type="GO" id="GO:0045048">
    <property type="term" value="P:protein insertion into ER membrane"/>
    <property type="evidence" value="ECO:0007669"/>
    <property type="project" value="InterPro"/>
</dbReference>
<evidence type="ECO:0000256" key="5">
    <source>
        <dbReference type="ARBA" id="ARBA00023136"/>
    </source>
</evidence>
<evidence type="ECO:0000256" key="7">
    <source>
        <dbReference type="SAM" id="Phobius"/>
    </source>
</evidence>
<keyword evidence="3 7" id="KW-0812">Transmembrane</keyword>
<evidence type="ECO:0000313" key="8">
    <source>
        <dbReference type="EMBL" id="CAI8019712.1"/>
    </source>
</evidence>
<feature type="transmembrane region" description="Helical" evidence="7">
    <location>
        <begin position="56"/>
        <end position="74"/>
    </location>
</feature>
<feature type="transmembrane region" description="Helical" evidence="7">
    <location>
        <begin position="81"/>
        <end position="98"/>
    </location>
</feature>
<dbReference type="PANTHER" id="PTHR13193:SF0">
    <property type="entry name" value="PAT COMPLEX SUBUNIT ASTERIX"/>
    <property type="match status" value="1"/>
</dbReference>
<evidence type="ECO:0000256" key="1">
    <source>
        <dbReference type="ARBA" id="ARBA00004370"/>
    </source>
</evidence>
<evidence type="ECO:0000256" key="2">
    <source>
        <dbReference type="ARBA" id="ARBA00009066"/>
    </source>
</evidence>
<proteinExistence type="inferred from homology"/>
<dbReference type="Proteomes" id="UP001174909">
    <property type="component" value="Unassembled WGS sequence"/>
</dbReference>
<evidence type="ECO:0000256" key="3">
    <source>
        <dbReference type="ARBA" id="ARBA00022692"/>
    </source>
</evidence>
<gene>
    <name evidence="8" type="ORF">GBAR_LOCUS11826</name>
</gene>
<dbReference type="AlphaFoldDB" id="A0AA35S0A2"/>
<dbReference type="Pfam" id="PF03669">
    <property type="entry name" value="ASTER"/>
    <property type="match status" value="1"/>
</dbReference>
<comment type="caution">
    <text evidence="8">The sequence shown here is derived from an EMBL/GenBank/DDBJ whole genome shotgun (WGS) entry which is preliminary data.</text>
</comment>
<dbReference type="PANTHER" id="PTHR13193">
    <property type="entry name" value="CGI-140"/>
    <property type="match status" value="1"/>
</dbReference>
<protein>
    <submittedName>
        <fullName evidence="8">Protein Asterix</fullName>
    </submittedName>
</protein>
<name>A0AA35S0A2_GEOBA</name>
<keyword evidence="9" id="KW-1185">Reference proteome</keyword>
<dbReference type="InterPro" id="IPR005351">
    <property type="entry name" value="ASTER"/>
</dbReference>
<keyword evidence="5 7" id="KW-0472">Membrane</keyword>
<sequence length="108" mass="11794">MPGQSASSNNTDDPRRPEKIRRYKAPSQTEASGISEHVNAVGMVFSLVGLLLRMKWAAWAGVYCTLIFIANGKAAEDKKQTVSLFMLAMSSLVMVYMQNPSPLFSGHG</sequence>
<dbReference type="EMBL" id="CASHTH010001771">
    <property type="protein sequence ID" value="CAI8019712.1"/>
    <property type="molecule type" value="Genomic_DNA"/>
</dbReference>
<accession>A0AA35S0A2</accession>
<comment type="subcellular location">
    <subcellularLocation>
        <location evidence="1">Membrane</location>
    </subcellularLocation>
</comment>
<evidence type="ECO:0000256" key="4">
    <source>
        <dbReference type="ARBA" id="ARBA00022989"/>
    </source>
</evidence>
<feature type="region of interest" description="Disordered" evidence="6">
    <location>
        <begin position="1"/>
        <end position="30"/>
    </location>
</feature>
<organism evidence="8 9">
    <name type="scientific">Geodia barretti</name>
    <name type="common">Barrett's horny sponge</name>
    <dbReference type="NCBI Taxonomy" id="519541"/>
    <lineage>
        <taxon>Eukaryota</taxon>
        <taxon>Metazoa</taxon>
        <taxon>Porifera</taxon>
        <taxon>Demospongiae</taxon>
        <taxon>Heteroscleromorpha</taxon>
        <taxon>Tetractinellida</taxon>
        <taxon>Astrophorina</taxon>
        <taxon>Geodiidae</taxon>
        <taxon>Geodia</taxon>
    </lineage>
</organism>
<dbReference type="GO" id="GO:0044183">
    <property type="term" value="F:protein folding chaperone"/>
    <property type="evidence" value="ECO:0007669"/>
    <property type="project" value="InterPro"/>
</dbReference>